<evidence type="ECO:0000256" key="4">
    <source>
        <dbReference type="ARBA" id="ARBA00022475"/>
    </source>
</evidence>
<name>A0AAP0I0G4_9MAGN</name>
<gene>
    <name evidence="13" type="ORF">Sjap_020469</name>
</gene>
<evidence type="ECO:0000256" key="12">
    <source>
        <dbReference type="ARBA" id="ARBA00037847"/>
    </source>
</evidence>
<evidence type="ECO:0000313" key="13">
    <source>
        <dbReference type="EMBL" id="KAK9103215.1"/>
    </source>
</evidence>
<evidence type="ECO:0000256" key="2">
    <source>
        <dbReference type="ARBA" id="ARBA00004479"/>
    </source>
</evidence>
<evidence type="ECO:0000256" key="8">
    <source>
        <dbReference type="ARBA" id="ARBA00022989"/>
    </source>
</evidence>
<keyword evidence="4" id="KW-1003">Cell membrane</keyword>
<evidence type="ECO:0000256" key="1">
    <source>
        <dbReference type="ARBA" id="ARBA00004236"/>
    </source>
</evidence>
<evidence type="ECO:0000256" key="6">
    <source>
        <dbReference type="ARBA" id="ARBA00022692"/>
    </source>
</evidence>
<keyword evidence="10" id="KW-0675">Receptor</keyword>
<protein>
    <submittedName>
        <fullName evidence="13">Uncharacterized protein</fullName>
    </submittedName>
</protein>
<comment type="similarity">
    <text evidence="3">Belongs to the RLP family.</text>
</comment>
<evidence type="ECO:0000256" key="7">
    <source>
        <dbReference type="ARBA" id="ARBA00022737"/>
    </source>
</evidence>
<keyword evidence="14" id="KW-1185">Reference proteome</keyword>
<reference evidence="13 14" key="1">
    <citation type="submission" date="2024-01" db="EMBL/GenBank/DDBJ databases">
        <title>Genome assemblies of Stephania.</title>
        <authorList>
            <person name="Yang L."/>
        </authorList>
    </citation>
    <scope>NUCLEOTIDE SEQUENCE [LARGE SCALE GENOMIC DNA]</scope>
    <source>
        <strain evidence="13">QJT</strain>
        <tissue evidence="13">Leaf</tissue>
    </source>
</reference>
<evidence type="ECO:0000313" key="14">
    <source>
        <dbReference type="Proteomes" id="UP001417504"/>
    </source>
</evidence>
<keyword evidence="9" id="KW-0472">Membrane</keyword>
<dbReference type="Gene3D" id="3.80.10.10">
    <property type="entry name" value="Ribonuclease Inhibitor"/>
    <property type="match status" value="1"/>
</dbReference>
<dbReference type="GO" id="GO:0005886">
    <property type="term" value="C:plasma membrane"/>
    <property type="evidence" value="ECO:0007669"/>
    <property type="project" value="UniProtKB-SubCell"/>
</dbReference>
<keyword evidence="7" id="KW-0677">Repeat</keyword>
<accession>A0AAP0I0G4</accession>
<keyword evidence="5" id="KW-0433">Leucine-rich repeat</keyword>
<keyword evidence="6" id="KW-0812">Transmembrane</keyword>
<evidence type="ECO:0000256" key="5">
    <source>
        <dbReference type="ARBA" id="ARBA00022614"/>
    </source>
</evidence>
<organism evidence="13 14">
    <name type="scientific">Stephania japonica</name>
    <dbReference type="NCBI Taxonomy" id="461633"/>
    <lineage>
        <taxon>Eukaryota</taxon>
        <taxon>Viridiplantae</taxon>
        <taxon>Streptophyta</taxon>
        <taxon>Embryophyta</taxon>
        <taxon>Tracheophyta</taxon>
        <taxon>Spermatophyta</taxon>
        <taxon>Magnoliopsida</taxon>
        <taxon>Ranunculales</taxon>
        <taxon>Menispermaceae</taxon>
        <taxon>Menispermoideae</taxon>
        <taxon>Cissampelideae</taxon>
        <taxon>Stephania</taxon>
    </lineage>
</organism>
<evidence type="ECO:0000256" key="10">
    <source>
        <dbReference type="ARBA" id="ARBA00023170"/>
    </source>
</evidence>
<proteinExistence type="inferred from homology"/>
<dbReference type="InterPro" id="IPR032675">
    <property type="entry name" value="LRR_dom_sf"/>
</dbReference>
<evidence type="ECO:0000256" key="9">
    <source>
        <dbReference type="ARBA" id="ARBA00023136"/>
    </source>
</evidence>
<dbReference type="PANTHER" id="PTHR27004:SF428">
    <property type="entry name" value="OS01G0160600 PROTEIN"/>
    <property type="match status" value="1"/>
</dbReference>
<dbReference type="PANTHER" id="PTHR27004">
    <property type="entry name" value="RECEPTOR-LIKE PROTEIN 12 ISOFORM X1"/>
    <property type="match status" value="1"/>
</dbReference>
<evidence type="ECO:0000256" key="11">
    <source>
        <dbReference type="ARBA" id="ARBA00023180"/>
    </source>
</evidence>
<keyword evidence="11" id="KW-0325">Glycoprotein</keyword>
<evidence type="ECO:0000256" key="3">
    <source>
        <dbReference type="ARBA" id="ARBA00009592"/>
    </source>
</evidence>
<dbReference type="AlphaFoldDB" id="A0AAP0I0G4"/>
<dbReference type="EMBL" id="JBBNAE010000008">
    <property type="protein sequence ID" value="KAK9103215.1"/>
    <property type="molecule type" value="Genomic_DNA"/>
</dbReference>
<dbReference type="SUPFAM" id="SSF52058">
    <property type="entry name" value="L domain-like"/>
    <property type="match status" value="1"/>
</dbReference>
<keyword evidence="8" id="KW-1133">Transmembrane helix</keyword>
<sequence>MDGHHHRMSTPGVPSQGNLPYSIGNLRSLRSLSLYHTIMNGTIPRSLGKLSELKWLDLSLNA</sequence>
<comment type="subcellular location">
    <subcellularLocation>
        <location evidence="1">Cell membrane</location>
    </subcellularLocation>
    <subcellularLocation>
        <location evidence="12">Endomembrane system</location>
        <topology evidence="12">Single-pass membrane protein</topology>
    </subcellularLocation>
    <subcellularLocation>
        <location evidence="2">Membrane</location>
        <topology evidence="2">Single-pass type I membrane protein</topology>
    </subcellularLocation>
</comment>
<comment type="caution">
    <text evidence="13">The sequence shown here is derived from an EMBL/GenBank/DDBJ whole genome shotgun (WGS) entry which is preliminary data.</text>
</comment>
<dbReference type="Proteomes" id="UP001417504">
    <property type="component" value="Unassembled WGS sequence"/>
</dbReference>